<organism evidence="2 3">
    <name type="scientific">Elysia crispata</name>
    <name type="common">lettuce slug</name>
    <dbReference type="NCBI Taxonomy" id="231223"/>
    <lineage>
        <taxon>Eukaryota</taxon>
        <taxon>Metazoa</taxon>
        <taxon>Spiralia</taxon>
        <taxon>Lophotrochozoa</taxon>
        <taxon>Mollusca</taxon>
        <taxon>Gastropoda</taxon>
        <taxon>Heterobranchia</taxon>
        <taxon>Euthyneura</taxon>
        <taxon>Panpulmonata</taxon>
        <taxon>Sacoglossa</taxon>
        <taxon>Placobranchoidea</taxon>
        <taxon>Plakobranchidae</taxon>
        <taxon>Elysia</taxon>
    </lineage>
</organism>
<gene>
    <name evidence="2" type="ORF">RRG08_053570</name>
</gene>
<evidence type="ECO:0000313" key="3">
    <source>
        <dbReference type="Proteomes" id="UP001283361"/>
    </source>
</evidence>
<proteinExistence type="predicted"/>
<feature type="region of interest" description="Disordered" evidence="1">
    <location>
        <begin position="367"/>
        <end position="391"/>
    </location>
</feature>
<dbReference type="AlphaFoldDB" id="A0AAE0Y154"/>
<evidence type="ECO:0000313" key="2">
    <source>
        <dbReference type="EMBL" id="KAK3729371.1"/>
    </source>
</evidence>
<protein>
    <submittedName>
        <fullName evidence="2">Uncharacterized protein</fullName>
    </submittedName>
</protein>
<name>A0AAE0Y154_9GAST</name>
<sequence>MHGVNSKVKVGRQLTAHADQEWGGGAGGIGGRNEDFGQLFTIPRNMVAREDCWENRWPSVAASGDGSEIDYRAHLTRVIHSSSWRPASVSHIEPNKSVYLSHPGTSNLSVWPNLGVGCLCRGDKREGVSHLAPWGPLLLASVESVESVRPTLCQHGQKRAAIPDEIYQKLIIFDRVFPTNSVIVSDFVFSKASWVTETVKPRMDASLYCHPPGDGQTQDGRVTLLVIRPEMVKPRKDASLYWSSDRRWSNPRVTPVSRSVTASYARKRQIDLDLIRIDPSSQRMTSILIYLVSPHTVRKTVSVRDNVSQNDLTKLNRHFTSSKNSLIVGSSHLADLPDWGSDLAQTSREHRRTDAWVLSIWAQPSAEPKPSQITSATTADDQGVQERDTRDEASKQLVCDITCHQRGSPPSPPCSLLPVYNTFATHSDNRNYGRYHYQETRARGNLVDSKISSLIQIPQGQWCDSPGMAAASDMSISGGSSEIQTVIDLCETASVSDLSLISVSDTVGAPPRW</sequence>
<accession>A0AAE0Y154</accession>
<evidence type="ECO:0000256" key="1">
    <source>
        <dbReference type="SAM" id="MobiDB-lite"/>
    </source>
</evidence>
<comment type="caution">
    <text evidence="2">The sequence shown here is derived from an EMBL/GenBank/DDBJ whole genome shotgun (WGS) entry which is preliminary data.</text>
</comment>
<feature type="compositionally biased region" description="Polar residues" evidence="1">
    <location>
        <begin position="371"/>
        <end position="380"/>
    </location>
</feature>
<keyword evidence="3" id="KW-1185">Reference proteome</keyword>
<reference evidence="2" key="1">
    <citation type="journal article" date="2023" name="G3 (Bethesda)">
        <title>A reference genome for the long-term kleptoplast-retaining sea slug Elysia crispata morphotype clarki.</title>
        <authorList>
            <person name="Eastman K.E."/>
            <person name="Pendleton A.L."/>
            <person name="Shaikh M.A."/>
            <person name="Suttiyut T."/>
            <person name="Ogas R."/>
            <person name="Tomko P."/>
            <person name="Gavelis G."/>
            <person name="Widhalm J.R."/>
            <person name="Wisecaver J.H."/>
        </authorList>
    </citation>
    <scope>NUCLEOTIDE SEQUENCE</scope>
    <source>
        <strain evidence="2">ECLA1</strain>
    </source>
</reference>
<dbReference type="Proteomes" id="UP001283361">
    <property type="component" value="Unassembled WGS sequence"/>
</dbReference>
<dbReference type="EMBL" id="JAWDGP010007144">
    <property type="protein sequence ID" value="KAK3729371.1"/>
    <property type="molecule type" value="Genomic_DNA"/>
</dbReference>